<dbReference type="Proteomes" id="UP000054408">
    <property type="component" value="Unassembled WGS sequence"/>
</dbReference>
<feature type="region of interest" description="Disordered" evidence="2">
    <location>
        <begin position="198"/>
        <end position="243"/>
    </location>
</feature>
<evidence type="ECO:0000313" key="4">
    <source>
        <dbReference type="Proteomes" id="UP000054408"/>
    </source>
</evidence>
<feature type="compositionally biased region" description="Polar residues" evidence="2">
    <location>
        <begin position="203"/>
        <end position="215"/>
    </location>
</feature>
<protein>
    <submittedName>
        <fullName evidence="3">Uncharacterized protein</fullName>
    </submittedName>
</protein>
<evidence type="ECO:0000256" key="2">
    <source>
        <dbReference type="SAM" id="MobiDB-lite"/>
    </source>
</evidence>
<dbReference type="GeneID" id="25565509"/>
<evidence type="ECO:0000313" key="3">
    <source>
        <dbReference type="EMBL" id="KNC50183.1"/>
    </source>
</evidence>
<dbReference type="EMBL" id="GL349460">
    <property type="protein sequence ID" value="KNC50183.1"/>
    <property type="molecule type" value="Genomic_DNA"/>
</dbReference>
<name>A0A0L0DFT5_THETB</name>
<reference evidence="3 4" key="1">
    <citation type="submission" date="2010-05" db="EMBL/GenBank/DDBJ databases">
        <title>The Genome Sequence of Thecamonas trahens ATCC 50062.</title>
        <authorList>
            <consortium name="The Broad Institute Genome Sequencing Platform"/>
            <person name="Russ C."/>
            <person name="Cuomo C."/>
            <person name="Shea T."/>
            <person name="Young S.K."/>
            <person name="Zeng Q."/>
            <person name="Koehrsen M."/>
            <person name="Haas B."/>
            <person name="Borodovsky M."/>
            <person name="Guigo R."/>
            <person name="Alvarado L."/>
            <person name="Berlin A."/>
            <person name="Bochicchio J."/>
            <person name="Borenstein D."/>
            <person name="Chapman S."/>
            <person name="Chen Z."/>
            <person name="Freedman E."/>
            <person name="Gellesch M."/>
            <person name="Goldberg J."/>
            <person name="Griggs A."/>
            <person name="Gujja S."/>
            <person name="Heilman E."/>
            <person name="Heiman D."/>
            <person name="Hepburn T."/>
            <person name="Howarth C."/>
            <person name="Jen D."/>
            <person name="Larson L."/>
            <person name="Mehta T."/>
            <person name="Park D."/>
            <person name="Pearson M."/>
            <person name="Roberts A."/>
            <person name="Saif S."/>
            <person name="Shenoy N."/>
            <person name="Sisk P."/>
            <person name="Stolte C."/>
            <person name="Sykes S."/>
            <person name="Thomson T."/>
            <person name="Walk T."/>
            <person name="White J."/>
            <person name="Yandava C."/>
            <person name="Burger G."/>
            <person name="Gray M.W."/>
            <person name="Holland P.W.H."/>
            <person name="King N."/>
            <person name="Lang F.B.F."/>
            <person name="Roger A.J."/>
            <person name="Ruiz-Trillo I."/>
            <person name="Lander E."/>
            <person name="Nusbaum C."/>
        </authorList>
    </citation>
    <scope>NUCLEOTIDE SEQUENCE [LARGE SCALE GENOMIC DNA]</scope>
    <source>
        <strain evidence="3 4">ATCC 50062</strain>
    </source>
</reference>
<dbReference type="AlphaFoldDB" id="A0A0L0DFT5"/>
<proteinExistence type="predicted"/>
<evidence type="ECO:0000256" key="1">
    <source>
        <dbReference type="SAM" id="Coils"/>
    </source>
</evidence>
<keyword evidence="4" id="KW-1185">Reference proteome</keyword>
<feature type="compositionally biased region" description="Low complexity" evidence="2">
    <location>
        <begin position="218"/>
        <end position="229"/>
    </location>
</feature>
<sequence>MTSVQGPGRGCWSEAVAGDNNVHGCERQANKDGKQDDDAVVVLEVVADGVGEEVELAALDGKGEEGKAGEQRGCRCRRRGLERRRRRWRTRRGVGERMLRRVARAEWRRACGGGSGDILDSIGAMAASKSETNQVLLNEMAKQIKDLENAIAKQATEAADTIRELKSTIAKQATEAADTIRERERTIRELRMQLASAGITPVTMATNDTSSSQKRTTSEGSSTSSEGSSAIPMSESSSDCGTE</sequence>
<feature type="compositionally biased region" description="Polar residues" evidence="2">
    <location>
        <begin position="234"/>
        <end position="243"/>
    </location>
</feature>
<organism evidence="3 4">
    <name type="scientific">Thecamonas trahens ATCC 50062</name>
    <dbReference type="NCBI Taxonomy" id="461836"/>
    <lineage>
        <taxon>Eukaryota</taxon>
        <taxon>Apusozoa</taxon>
        <taxon>Apusomonadida</taxon>
        <taxon>Apusomonadidae</taxon>
        <taxon>Thecamonas</taxon>
    </lineage>
</organism>
<feature type="coiled-coil region" evidence="1">
    <location>
        <begin position="133"/>
        <end position="164"/>
    </location>
</feature>
<keyword evidence="1" id="KW-0175">Coiled coil</keyword>
<accession>A0A0L0DFT5</accession>
<dbReference type="RefSeq" id="XP_013757020.1">
    <property type="nucleotide sequence ID" value="XM_013901566.1"/>
</dbReference>
<gene>
    <name evidence="3" type="ORF">AMSG_06325</name>
</gene>